<evidence type="ECO:0000259" key="1">
    <source>
        <dbReference type="PROSITE" id="PS50206"/>
    </source>
</evidence>
<dbReference type="CDD" id="cd00158">
    <property type="entry name" value="RHOD"/>
    <property type="match status" value="1"/>
</dbReference>
<dbReference type="Gene3D" id="3.40.250.10">
    <property type="entry name" value="Rhodanese-like domain"/>
    <property type="match status" value="1"/>
</dbReference>
<dbReference type="EMBL" id="CP005957">
    <property type="protein sequence ID" value="AGL62430.1"/>
    <property type="molecule type" value="Genomic_DNA"/>
</dbReference>
<dbReference type="STRING" id="1332188.L336_0728"/>
<sequence length="89" mass="10029">MEPIIIDTREPFEYAASHVEGSINISPSEFMQGGVPEKLRDVPKDKQIILYCRSGQRSNTCSMILRQYGFTNLVNGVNEGRVRALLKQS</sequence>
<evidence type="ECO:0000313" key="3">
    <source>
        <dbReference type="Proteomes" id="UP000013893"/>
    </source>
</evidence>
<accession>R4PVZ3</accession>
<dbReference type="RefSeq" id="WP_015641880.1">
    <property type="nucleotide sequence ID" value="NC_021219.1"/>
</dbReference>
<dbReference type="InterPro" id="IPR050229">
    <property type="entry name" value="GlpE_sulfurtransferase"/>
</dbReference>
<dbReference type="AlphaFoldDB" id="R4PVZ3"/>
<dbReference type="OrthoDB" id="9811849at2"/>
<evidence type="ECO:0000313" key="2">
    <source>
        <dbReference type="EMBL" id="AGL62430.1"/>
    </source>
</evidence>
<dbReference type="SUPFAM" id="SSF52821">
    <property type="entry name" value="Rhodanese/Cell cycle control phosphatase"/>
    <property type="match status" value="1"/>
</dbReference>
<dbReference type="PANTHER" id="PTHR43031">
    <property type="entry name" value="FAD-DEPENDENT OXIDOREDUCTASE"/>
    <property type="match status" value="1"/>
</dbReference>
<dbReference type="KEGG" id="saal:L336_0728"/>
<reference evidence="2 3" key="1">
    <citation type="journal article" date="2013" name="Nat. Biotechnol.">
        <title>Genome sequences of rare, uncultured bacteria obtained by differential coverage binning of multiple metagenomes.</title>
        <authorList>
            <person name="Albertsen M."/>
            <person name="Hugenholtz P."/>
            <person name="Skarshewski A."/>
            <person name="Nielsen K.L."/>
            <person name="Tyson G.W."/>
            <person name="Nielsen P.H."/>
        </authorList>
    </citation>
    <scope>NUCLEOTIDE SEQUENCE [LARGE SCALE GENOMIC DNA]</scope>
    <source>
        <strain evidence="2">TM71</strain>
    </source>
</reference>
<dbReference type="SMART" id="SM00450">
    <property type="entry name" value="RHOD"/>
    <property type="match status" value="1"/>
</dbReference>
<dbReference type="HOGENOM" id="CLU_089574_15_3_0"/>
<proteinExistence type="predicted"/>
<dbReference type="PROSITE" id="PS50206">
    <property type="entry name" value="RHODANESE_3"/>
    <property type="match status" value="1"/>
</dbReference>
<gene>
    <name evidence="2" type="ORF">L336_0728</name>
</gene>
<dbReference type="PANTHER" id="PTHR43031:SF1">
    <property type="entry name" value="PYRIDINE NUCLEOTIDE-DISULPHIDE OXIDOREDUCTASE"/>
    <property type="match status" value="1"/>
</dbReference>
<dbReference type="InterPro" id="IPR001763">
    <property type="entry name" value="Rhodanese-like_dom"/>
</dbReference>
<protein>
    <recommendedName>
        <fullName evidence="1">Rhodanese domain-containing protein</fullName>
    </recommendedName>
</protein>
<dbReference type="Pfam" id="PF00581">
    <property type="entry name" value="Rhodanese"/>
    <property type="match status" value="1"/>
</dbReference>
<keyword evidence="3" id="KW-1185">Reference proteome</keyword>
<name>R4PVZ3_9BACT</name>
<dbReference type="InterPro" id="IPR036873">
    <property type="entry name" value="Rhodanese-like_dom_sf"/>
</dbReference>
<feature type="domain" description="Rhodanese" evidence="1">
    <location>
        <begin position="2"/>
        <end position="89"/>
    </location>
</feature>
<organism evidence="2 3">
    <name type="scientific">Candidatus Saccharimonas aalborgensis</name>
    <dbReference type="NCBI Taxonomy" id="1332188"/>
    <lineage>
        <taxon>Bacteria</taxon>
        <taxon>Candidatus Saccharimonadota</taxon>
        <taxon>Candidatus Saccharimonadia</taxon>
        <taxon>Candidatus Saccharimonadales</taxon>
        <taxon>Candidatus Saccharimonadaceae</taxon>
        <taxon>Candidatus Saccharimonas</taxon>
    </lineage>
</organism>
<dbReference type="Proteomes" id="UP000013893">
    <property type="component" value="Chromosome"/>
</dbReference>